<comment type="similarity">
    <text evidence="1">Belongs to the short-chain dehydrogenases/reductases (SDR) family.</text>
</comment>
<dbReference type="GO" id="GO:0008678">
    <property type="term" value="F:2-deoxy-D-gluconate 3-dehydrogenase activity"/>
    <property type="evidence" value="ECO:0007669"/>
    <property type="project" value="InterPro"/>
</dbReference>
<gene>
    <name evidence="4" type="ORF">SAMN00808754_2663</name>
</gene>
<dbReference type="AlphaFoldDB" id="A0A1W1W038"/>
<dbReference type="PROSITE" id="PS00061">
    <property type="entry name" value="ADH_SHORT"/>
    <property type="match status" value="1"/>
</dbReference>
<evidence type="ECO:0000313" key="4">
    <source>
        <dbReference type="EMBL" id="SMB98977.1"/>
    </source>
</evidence>
<dbReference type="NCBIfam" id="NF005559">
    <property type="entry name" value="PRK07231.1"/>
    <property type="match status" value="1"/>
</dbReference>
<dbReference type="SMART" id="SM00822">
    <property type="entry name" value="PKS_KR"/>
    <property type="match status" value="1"/>
</dbReference>
<proteinExistence type="inferred from homology"/>
<dbReference type="STRING" id="698762.SAMN00808754_2663"/>
<dbReference type="SUPFAM" id="SSF51735">
    <property type="entry name" value="NAD(P)-binding Rossmann-fold domains"/>
    <property type="match status" value="1"/>
</dbReference>
<dbReference type="RefSeq" id="WP_084666366.1">
    <property type="nucleotide sequence ID" value="NZ_LT838272.1"/>
</dbReference>
<dbReference type="GO" id="GO:0008206">
    <property type="term" value="P:bile acid metabolic process"/>
    <property type="evidence" value="ECO:0007669"/>
    <property type="project" value="UniProtKB-ARBA"/>
</dbReference>
<evidence type="ECO:0000313" key="5">
    <source>
        <dbReference type="Proteomes" id="UP000192569"/>
    </source>
</evidence>
<reference evidence="4 5" key="1">
    <citation type="submission" date="2017-04" db="EMBL/GenBank/DDBJ databases">
        <authorList>
            <person name="Afonso C.L."/>
            <person name="Miller P.J."/>
            <person name="Scott M.A."/>
            <person name="Spackman E."/>
            <person name="Goraichik I."/>
            <person name="Dimitrov K.M."/>
            <person name="Suarez D.L."/>
            <person name="Swayne D.E."/>
        </authorList>
    </citation>
    <scope>NUCLEOTIDE SEQUENCE [LARGE SCALE GENOMIC DNA]</scope>
    <source>
        <strain evidence="4 5">ToBE</strain>
    </source>
</reference>
<dbReference type="Gene3D" id="3.40.50.720">
    <property type="entry name" value="NAD(P)-binding Rossmann-like Domain"/>
    <property type="match status" value="1"/>
</dbReference>
<dbReference type="InterPro" id="IPR020904">
    <property type="entry name" value="Sc_DH/Rdtase_CS"/>
</dbReference>
<dbReference type="NCBIfam" id="TIGR01832">
    <property type="entry name" value="kduD"/>
    <property type="match status" value="1"/>
</dbReference>
<dbReference type="CDD" id="cd05347">
    <property type="entry name" value="Ga5DH-like_SDR_c"/>
    <property type="match status" value="1"/>
</dbReference>
<dbReference type="InterPro" id="IPR002347">
    <property type="entry name" value="SDR_fam"/>
</dbReference>
<keyword evidence="2" id="KW-0560">Oxidoreductase</keyword>
<accession>A0A1W1W038</accession>
<dbReference type="InterPro" id="IPR036291">
    <property type="entry name" value="NAD(P)-bd_dom_sf"/>
</dbReference>
<organism evidence="4 5">
    <name type="scientific">Thermanaeromonas toyohensis ToBE</name>
    <dbReference type="NCBI Taxonomy" id="698762"/>
    <lineage>
        <taxon>Bacteria</taxon>
        <taxon>Bacillati</taxon>
        <taxon>Bacillota</taxon>
        <taxon>Clostridia</taxon>
        <taxon>Neomoorellales</taxon>
        <taxon>Neomoorellaceae</taxon>
        <taxon>Thermanaeromonas</taxon>
    </lineage>
</organism>
<feature type="domain" description="Ketoreductase" evidence="3">
    <location>
        <begin position="11"/>
        <end position="194"/>
    </location>
</feature>
<name>A0A1W1W038_9FIRM</name>
<evidence type="ECO:0000256" key="1">
    <source>
        <dbReference type="ARBA" id="ARBA00006484"/>
    </source>
</evidence>
<dbReference type="GO" id="GO:0051287">
    <property type="term" value="F:NAD binding"/>
    <property type="evidence" value="ECO:0007669"/>
    <property type="project" value="InterPro"/>
</dbReference>
<dbReference type="PANTHER" id="PTHR42760">
    <property type="entry name" value="SHORT-CHAIN DEHYDROGENASES/REDUCTASES FAMILY MEMBER"/>
    <property type="match status" value="1"/>
</dbReference>
<dbReference type="Proteomes" id="UP000192569">
    <property type="component" value="Chromosome I"/>
</dbReference>
<dbReference type="InterPro" id="IPR011286">
    <property type="entry name" value="2-deoxy-D-gluc_3_DH"/>
</dbReference>
<dbReference type="OrthoDB" id="9803333at2"/>
<dbReference type="PRINTS" id="PR00080">
    <property type="entry name" value="SDRFAMILY"/>
</dbReference>
<dbReference type="PRINTS" id="PR00081">
    <property type="entry name" value="GDHRDH"/>
</dbReference>
<evidence type="ECO:0000259" key="3">
    <source>
        <dbReference type="SMART" id="SM00822"/>
    </source>
</evidence>
<sequence>MMLDLFSLHGKVAIVTGASRGIGQAIAVGLARAGADLVITSRGGLEETERKIVEAGRKCLKVNVDLFDLSRAKDLIIGETMKTFGRLDILVNNAGIQRRNPVLEFTEKDWDEVIQINLKAVFILSQAAAAIMKENGWGKIINLASMLSFQGGYTVPAYAASKGGVAQLTKAFANELARYGINVNAIAPGYIDTEMNKALIQDQERNRQILERIPAGRWGKPEDLVGAAIFLASHASDYVNGHILCVDGGWLAR</sequence>
<dbReference type="Pfam" id="PF13561">
    <property type="entry name" value="adh_short_C2"/>
    <property type="match status" value="1"/>
</dbReference>
<evidence type="ECO:0000256" key="2">
    <source>
        <dbReference type="ARBA" id="ARBA00023002"/>
    </source>
</evidence>
<dbReference type="PANTHER" id="PTHR42760:SF5">
    <property type="entry name" value="2-DEHYDRO-3-DEOXY-D-GLUCONATE 5-DEHYDROGENASE"/>
    <property type="match status" value="1"/>
</dbReference>
<keyword evidence="5" id="KW-1185">Reference proteome</keyword>
<dbReference type="FunFam" id="3.40.50.720:FF:000084">
    <property type="entry name" value="Short-chain dehydrogenase reductase"/>
    <property type="match status" value="1"/>
</dbReference>
<protein>
    <submittedName>
        <fullName evidence="4">2-deoxy-D-gluconate 3-dehydrogenase</fullName>
    </submittedName>
</protein>
<dbReference type="EMBL" id="LT838272">
    <property type="protein sequence ID" value="SMB98977.1"/>
    <property type="molecule type" value="Genomic_DNA"/>
</dbReference>
<dbReference type="InterPro" id="IPR057326">
    <property type="entry name" value="KR_dom"/>
</dbReference>